<dbReference type="AlphaFoldDB" id="A0A1B8A6M8"/>
<name>A0A1B8A6M8_FUSPO</name>
<sequence length="154" mass="17632">MTPPFSSQLLEFGPHNTCSEHMPGSTAKPSRKVAHRRRQAPPTRLEHVTDKQRGRRLQLKNEQCWVGTLKNSRRSPSSGDPDGHVYLYFVNRDQYFLQDSKRKHVLWDNIEFRKGFDVENIDKLAKKVKFKSLRLSLSPRTTTTTAAAAAAATR</sequence>
<feature type="region of interest" description="Disordered" evidence="1">
    <location>
        <begin position="1"/>
        <end position="54"/>
    </location>
</feature>
<proteinExistence type="predicted"/>
<dbReference type="Proteomes" id="UP000091967">
    <property type="component" value="Unassembled WGS sequence"/>
</dbReference>
<protein>
    <submittedName>
        <fullName evidence="2">Uncharacterized protein</fullName>
    </submittedName>
</protein>
<reference evidence="2 3" key="1">
    <citation type="submission" date="2016-06" db="EMBL/GenBank/DDBJ databases">
        <title>Living apart together: crosstalk between the core and supernumerary genomes in a fungal plant pathogen.</title>
        <authorList>
            <person name="Vanheule A."/>
            <person name="Audenaert K."/>
            <person name="Warris S."/>
            <person name="Van De Geest H."/>
            <person name="Schijlen E."/>
            <person name="Hofte M."/>
            <person name="De Saeger S."/>
            <person name="Haesaert G."/>
            <person name="Waalwijk C."/>
            <person name="Van Der Lee T."/>
        </authorList>
    </citation>
    <scope>NUCLEOTIDE SEQUENCE [LARGE SCALE GENOMIC DNA]</scope>
    <source>
        <strain evidence="2 3">2516</strain>
    </source>
</reference>
<accession>A0A1B8A6M8</accession>
<keyword evidence="3" id="KW-1185">Reference proteome</keyword>
<dbReference type="EMBL" id="LYXU01000115">
    <property type="protein sequence ID" value="OBS16133.1"/>
    <property type="molecule type" value="Genomic_DNA"/>
</dbReference>
<evidence type="ECO:0000256" key="1">
    <source>
        <dbReference type="SAM" id="MobiDB-lite"/>
    </source>
</evidence>
<organism evidence="2 3">
    <name type="scientific">Fusarium poae</name>
    <dbReference type="NCBI Taxonomy" id="36050"/>
    <lineage>
        <taxon>Eukaryota</taxon>
        <taxon>Fungi</taxon>
        <taxon>Dikarya</taxon>
        <taxon>Ascomycota</taxon>
        <taxon>Pezizomycotina</taxon>
        <taxon>Sordariomycetes</taxon>
        <taxon>Hypocreomycetidae</taxon>
        <taxon>Hypocreales</taxon>
        <taxon>Nectriaceae</taxon>
        <taxon>Fusarium</taxon>
    </lineage>
</organism>
<comment type="caution">
    <text evidence="2">The sequence shown here is derived from an EMBL/GenBank/DDBJ whole genome shotgun (WGS) entry which is preliminary data.</text>
</comment>
<feature type="compositionally biased region" description="Basic residues" evidence="1">
    <location>
        <begin position="29"/>
        <end position="39"/>
    </location>
</feature>
<evidence type="ECO:0000313" key="2">
    <source>
        <dbReference type="EMBL" id="OBS16133.1"/>
    </source>
</evidence>
<evidence type="ECO:0000313" key="3">
    <source>
        <dbReference type="Proteomes" id="UP000091967"/>
    </source>
</evidence>
<gene>
    <name evidence="2" type="ORF">FPOA_13203</name>
</gene>